<reference evidence="1" key="1">
    <citation type="submission" date="2022-06" db="EMBL/GenBank/DDBJ databases">
        <title>Phylogenomic reconstructions and comparative analyses of Kickxellomycotina fungi.</title>
        <authorList>
            <person name="Reynolds N.K."/>
            <person name="Stajich J.E."/>
            <person name="Barry K."/>
            <person name="Grigoriev I.V."/>
            <person name="Crous P."/>
            <person name="Smith M.E."/>
        </authorList>
    </citation>
    <scope>NUCLEOTIDE SEQUENCE</scope>
    <source>
        <strain evidence="1">RSA 2271</strain>
    </source>
</reference>
<keyword evidence="2" id="KW-1185">Reference proteome</keyword>
<comment type="caution">
    <text evidence="1">The sequence shown here is derived from an EMBL/GenBank/DDBJ whole genome shotgun (WGS) entry which is preliminary data.</text>
</comment>
<name>A0ACC1HDK5_9FUNG</name>
<evidence type="ECO:0000313" key="1">
    <source>
        <dbReference type="EMBL" id="KAJ1674282.1"/>
    </source>
</evidence>
<dbReference type="EMBL" id="JAMZIH010006101">
    <property type="protein sequence ID" value="KAJ1674282.1"/>
    <property type="molecule type" value="Genomic_DNA"/>
</dbReference>
<protein>
    <submittedName>
        <fullName evidence="1">Uncharacterized protein</fullName>
    </submittedName>
</protein>
<gene>
    <name evidence="1" type="ORF">EV182_003602</name>
</gene>
<sequence length="93" mass="10289">MAFGCRISFSSNRTEATYLDASSQLHDDDDNNSSNYYQYYYYGSAEKTQQLAADQSPVSSINYYSGSPHISSSSISTCYDYPTYNNADGDGHG</sequence>
<dbReference type="Proteomes" id="UP001145114">
    <property type="component" value="Unassembled WGS sequence"/>
</dbReference>
<evidence type="ECO:0000313" key="2">
    <source>
        <dbReference type="Proteomes" id="UP001145114"/>
    </source>
</evidence>
<feature type="non-terminal residue" evidence="1">
    <location>
        <position position="93"/>
    </location>
</feature>
<organism evidence="1 2">
    <name type="scientific">Spiromyces aspiralis</name>
    <dbReference type="NCBI Taxonomy" id="68401"/>
    <lineage>
        <taxon>Eukaryota</taxon>
        <taxon>Fungi</taxon>
        <taxon>Fungi incertae sedis</taxon>
        <taxon>Zoopagomycota</taxon>
        <taxon>Kickxellomycotina</taxon>
        <taxon>Kickxellomycetes</taxon>
        <taxon>Kickxellales</taxon>
        <taxon>Kickxellaceae</taxon>
        <taxon>Spiromyces</taxon>
    </lineage>
</organism>
<accession>A0ACC1HDK5</accession>
<proteinExistence type="predicted"/>